<proteinExistence type="predicted"/>
<keyword evidence="2" id="KW-1185">Reference proteome</keyword>
<gene>
    <name evidence="1" type="ORF">QFC22_000265</name>
</gene>
<reference evidence="1" key="1">
    <citation type="submission" date="2023-04" db="EMBL/GenBank/DDBJ databases">
        <title>Draft Genome sequencing of Naganishia species isolated from polar environments using Oxford Nanopore Technology.</title>
        <authorList>
            <person name="Leo P."/>
            <person name="Venkateswaran K."/>
        </authorList>
    </citation>
    <scope>NUCLEOTIDE SEQUENCE</scope>
    <source>
        <strain evidence="1">MNA-CCFEE 5425</strain>
    </source>
</reference>
<organism evidence="1 2">
    <name type="scientific">Naganishia vaughanmartiniae</name>
    <dbReference type="NCBI Taxonomy" id="1424756"/>
    <lineage>
        <taxon>Eukaryota</taxon>
        <taxon>Fungi</taxon>
        <taxon>Dikarya</taxon>
        <taxon>Basidiomycota</taxon>
        <taxon>Agaricomycotina</taxon>
        <taxon>Tremellomycetes</taxon>
        <taxon>Filobasidiales</taxon>
        <taxon>Filobasidiaceae</taxon>
        <taxon>Naganishia</taxon>
    </lineage>
</organism>
<evidence type="ECO:0000313" key="1">
    <source>
        <dbReference type="EMBL" id="KAJ9125308.1"/>
    </source>
</evidence>
<evidence type="ECO:0000313" key="2">
    <source>
        <dbReference type="Proteomes" id="UP001243375"/>
    </source>
</evidence>
<accession>A0ACC2XN79</accession>
<dbReference type="Proteomes" id="UP001243375">
    <property type="component" value="Unassembled WGS sequence"/>
</dbReference>
<dbReference type="EMBL" id="JASBWU010000001">
    <property type="protein sequence ID" value="KAJ9125308.1"/>
    <property type="molecule type" value="Genomic_DNA"/>
</dbReference>
<sequence>MPFGLANAPYPHKYCNTPSILANPAPNLPSTFNGKIEVPEKPEAYLFHFTQLLALELASLQRKTFSYRLYAADLFLEKPRTRVTGQFTTSALGVWTIHVPGIREDAPRIFLGDVLLLRRMYPESRVADETVFEVRVIGSLKRDGKVYVDSDILWTLFNSGVNSAGAYQVEFKVNSQQICLMQDAVKIMSGLMEEPSKLWFDDLLSDKKLSRSQSSLSYLFPTSKGLNSPKSSKNVDAAPEERHLAWFDYNLNEKQKKAVTDISKGNHPIPYLLFGPAGTGKTKTLVEAVLQINRSQRKSAILVCAPSNSAADTIAIRLARSLNGEQMLRLQNPTRTIAEVPETLRDGFCNLQDGQFVFPPWQKLMQYRVIVTTCTDAGLLANARLTNAEILWVQGEMGRLNPMSSPKIRSHWTHLIVDEAGQAMEPETLIPLSVVTPGFEQCAIPASEYTPVIVLCGDIKQLPAIVSCDDARKRGLDISLLERLMDRQVYQQESNHITSLEINYRSHSGILWLPNALFYNNRLQPCGTIPLSRWRSLPNPQIPIIVKDVGDSHADDWVEEGASWYNRTEVKECRQIVESVLAGPDKYRQSEIAVITPWRENVLHLRNEFREAGLWDVNIGNVEAYQGTEYRCVVISCVRSRSEFVPSDREKGMGFIYEPKRFNVAITRAKELLIIVGNCNVHKEDPSFRELLRLALRHKFYIGSDDLSLDPEDGGISNLE</sequence>
<comment type="caution">
    <text evidence="1">The sequence shown here is derived from an EMBL/GenBank/DDBJ whole genome shotgun (WGS) entry which is preliminary data.</text>
</comment>
<protein>
    <submittedName>
        <fullName evidence="1">Uncharacterized protein</fullName>
    </submittedName>
</protein>
<name>A0ACC2XN79_9TREE</name>